<evidence type="ECO:0000313" key="1">
    <source>
        <dbReference type="EMBL" id="KAK6307907.1"/>
    </source>
</evidence>
<dbReference type="Proteomes" id="UP001356427">
    <property type="component" value="Unassembled WGS sequence"/>
</dbReference>
<organism evidence="1 2">
    <name type="scientific">Coregonus suidteri</name>
    <dbReference type="NCBI Taxonomy" id="861788"/>
    <lineage>
        <taxon>Eukaryota</taxon>
        <taxon>Metazoa</taxon>
        <taxon>Chordata</taxon>
        <taxon>Craniata</taxon>
        <taxon>Vertebrata</taxon>
        <taxon>Euteleostomi</taxon>
        <taxon>Actinopterygii</taxon>
        <taxon>Neopterygii</taxon>
        <taxon>Teleostei</taxon>
        <taxon>Protacanthopterygii</taxon>
        <taxon>Salmoniformes</taxon>
        <taxon>Salmonidae</taxon>
        <taxon>Coregoninae</taxon>
        <taxon>Coregonus</taxon>
    </lineage>
</organism>
<comment type="caution">
    <text evidence="1">The sequence shown here is derived from an EMBL/GenBank/DDBJ whole genome shotgun (WGS) entry which is preliminary data.</text>
</comment>
<reference evidence="1 2" key="1">
    <citation type="submission" date="2021-04" db="EMBL/GenBank/DDBJ databases">
        <authorList>
            <person name="De Guttry C."/>
            <person name="Zahm M."/>
            <person name="Klopp C."/>
            <person name="Cabau C."/>
            <person name="Louis A."/>
            <person name="Berthelot C."/>
            <person name="Parey E."/>
            <person name="Roest Crollius H."/>
            <person name="Montfort J."/>
            <person name="Robinson-Rechavi M."/>
            <person name="Bucao C."/>
            <person name="Bouchez O."/>
            <person name="Gislard M."/>
            <person name="Lluch J."/>
            <person name="Milhes M."/>
            <person name="Lampietro C."/>
            <person name="Lopez Roques C."/>
            <person name="Donnadieu C."/>
            <person name="Braasch I."/>
            <person name="Desvignes T."/>
            <person name="Postlethwait J."/>
            <person name="Bobe J."/>
            <person name="Wedekind C."/>
            <person name="Guiguen Y."/>
        </authorList>
    </citation>
    <scope>NUCLEOTIDE SEQUENCE [LARGE SCALE GENOMIC DNA]</scope>
    <source>
        <strain evidence="1">Cs_M1</strain>
        <tissue evidence="1">Blood</tissue>
    </source>
</reference>
<protein>
    <submittedName>
        <fullName evidence="1">Uncharacterized protein</fullName>
    </submittedName>
</protein>
<evidence type="ECO:0000313" key="2">
    <source>
        <dbReference type="Proteomes" id="UP001356427"/>
    </source>
</evidence>
<sequence length="106" mass="11965">MRTLTQALCTALEETPSEAETLPMEIGCPVASPQASVTLESIEERRQRVVSHPEQLDGVPSKIKYPDGRERIRRFRLSESIQNGPTYRFTYALESEWTRTSAPSPT</sequence>
<name>A0AAN8L987_9TELE</name>
<keyword evidence="2" id="KW-1185">Reference proteome</keyword>
<dbReference type="AlphaFoldDB" id="A0AAN8L987"/>
<proteinExistence type="predicted"/>
<accession>A0AAN8L987</accession>
<dbReference type="EMBL" id="JAGTTL010000019">
    <property type="protein sequence ID" value="KAK6307907.1"/>
    <property type="molecule type" value="Genomic_DNA"/>
</dbReference>
<gene>
    <name evidence="1" type="ORF">J4Q44_G00211780</name>
</gene>